<dbReference type="GO" id="GO:0006606">
    <property type="term" value="P:protein import into nucleus"/>
    <property type="evidence" value="ECO:0007669"/>
    <property type="project" value="TreeGrafter"/>
</dbReference>
<evidence type="ECO:0000256" key="2">
    <source>
        <dbReference type="ARBA" id="ARBA00007991"/>
    </source>
</evidence>
<dbReference type="Gene3D" id="1.25.10.10">
    <property type="entry name" value="Leucine-rich Repeat Variant"/>
    <property type="match status" value="1"/>
</dbReference>
<evidence type="ECO:0000313" key="8">
    <source>
        <dbReference type="Proteomes" id="UP000320333"/>
    </source>
</evidence>
<evidence type="ECO:0000259" key="6">
    <source>
        <dbReference type="PROSITE" id="PS50166"/>
    </source>
</evidence>
<dbReference type="Pfam" id="PF03810">
    <property type="entry name" value="IBN_N"/>
    <property type="match status" value="1"/>
</dbReference>
<keyword evidence="3" id="KW-0813">Transport</keyword>
<keyword evidence="7" id="KW-0808">Transferase</keyword>
<dbReference type="GO" id="GO:0031267">
    <property type="term" value="F:small GTPase binding"/>
    <property type="evidence" value="ECO:0007669"/>
    <property type="project" value="InterPro"/>
</dbReference>
<dbReference type="GO" id="GO:0016740">
    <property type="term" value="F:transferase activity"/>
    <property type="evidence" value="ECO:0007669"/>
    <property type="project" value="UniProtKB-KW"/>
</dbReference>
<feature type="transmembrane region" description="Helical" evidence="5">
    <location>
        <begin position="1138"/>
        <end position="1159"/>
    </location>
</feature>
<accession>A0A507DR03</accession>
<feature type="transmembrane region" description="Helical" evidence="5">
    <location>
        <begin position="1297"/>
        <end position="1317"/>
    </location>
</feature>
<keyword evidence="8" id="KW-1185">Reference proteome</keyword>
<keyword evidence="5" id="KW-0812">Transmembrane</keyword>
<feature type="transmembrane region" description="Helical" evidence="5">
    <location>
        <begin position="1380"/>
        <end position="1400"/>
    </location>
</feature>
<name>A0A507DR03_9FUNG</name>
<keyword evidence="5" id="KW-0472">Membrane</keyword>
<feature type="transmembrane region" description="Helical" evidence="5">
    <location>
        <begin position="1180"/>
        <end position="1199"/>
    </location>
</feature>
<dbReference type="InterPro" id="IPR058669">
    <property type="entry name" value="TPR_IPO7/11-like"/>
</dbReference>
<dbReference type="PANTHER" id="PTHR10997">
    <property type="entry name" value="IMPORTIN-7, 8, 11"/>
    <property type="match status" value="1"/>
</dbReference>
<comment type="caution">
    <text evidence="7">The sequence shown here is derived from an EMBL/GenBank/DDBJ whole genome shotgun (WGS) entry which is preliminary data.</text>
</comment>
<sequence length="1488" mass="165204">MTDQGELRSLVIHLAESRSSDKAAEQRLEQLGATAPAHYAQLLSLSADTSVPHSARLLAALYLKNGIDRQWRKTSKSTLHADVKASIRSQLLSLVCEESPKLSRVYAEATAKIAQIDYPHDWPDVVPSLLGALESALSSSATSSLSELSRLHSAQQHCLYTLHRVVKAMYSVKTMRVKHVLYQMAPQLFQHMSSIFSSRIHSFLASFPSPATPASVASISDAALIENLDGSIQLARLALKILRRLIVNGFPERDDYVRIDPTSAKSGNGAVVAAPEFYRPFEKVQACADLSASLTECLQKMLEIRSASAANSLVDRIFKATTKIALTIGKIYTDLITSRAVNFIVSPGSFDIVRFYWSLVANGSSEGVPNIRGDSDEFVERVLLQGLRIIRGVVKNPQFTILPPDRHPRTEEVAHLISTQLMTPDFVRTVAQRLMTKYLIYNSEELEKWTESPEEFVADEEADQWEFSLRLCSQKLLMDLVNKNRDVLAPMLLSMLQEVAEVGPTSDTNAIRLKDAVYSSVAFCSYDLYDYVEFDNWFETRLLPESTAQLPPNSNPLWKVIRCSVTLLVSHWIAVKSAPTMRPLFYRLLIHLASPSNEPDMVVRLSAVSVLRVVLSEGLLTDASVFEPFVENCVLVLVQIVGEAEEFDTKVSGLTTLKEVIYMMGTKIAPFVQTITEQLPALWESSFDQIMFRTAILLVLSTLVRALQEQSIMLHQLVLPAIQNTLMGSDPSQQQHFLEDSIDLWVATLQNTPSLTPELVSLYACLGDLIELGSSENLKVVLRLLEAYFVLDAGSFSQHPGTLVLFSKLSAYLVDLKMEATKHIARTLMIVVRSSLQSNHVAQIQRQVIESKLLSTLVTEILQSSAKGIVDHVVADFTTIVSLFVVWDVAFVVNFLQEFGVVVAGKGASVLPECLDVWNRVYDAMTYPKQRKSLGMALATLVGTANPDVMRRIQAIFGSLAGVLSEVHGMNSEDARLHWCESIRSSTHSLGEDDEESPDRKRRALLESQDPIAITDLKAFVREKLQACEAAIGGQQWGLMVQSVDADVSPTNQAASQQSAPARLGTIQSPCIATGGALTPRSVSTTTAALDLLRGLLMILMAIDHAKEILGGFGDTGHEQWFNMPDYKGNQANFMTRFITSFCAPGFFMLMGWGVTLFVDSRRRIGWPWSRIFKHYALRGFVLLVFNATTLFPIKGIIFAPITTVLFALGINMFLASVFLWGEETYTQKLQISLGASENVEKKMTLALGVAYFVLSVFFTVLPSLYTPTPEHANDNFSTWYLVWFLPHQDGNGVMSLYPPVAWIAPTLWGVGIGRIVKRVGWNAKQMSLYNLIAGAAMLSLGVALRYASNWTSINPELVHPPIRTSFISFFNNVKYPPSVVYTLITLSGNHIALGLFYLVNSSSFICRDDSVLMVYGRSSLFFYMTHFYAYFALHALALLVCGEGFTVGSGGLFWTFYAVGLVAEYFACRAYGEFKRGTDRDSVWRLF</sequence>
<dbReference type="InterPro" id="IPR011989">
    <property type="entry name" value="ARM-like"/>
</dbReference>
<evidence type="ECO:0000256" key="3">
    <source>
        <dbReference type="ARBA" id="ARBA00022448"/>
    </source>
</evidence>
<protein>
    <submittedName>
        <fullName evidence="7">Heparan-alpha-glucosaminide N-acetyltransferase</fullName>
    </submittedName>
</protein>
<feature type="transmembrane region" description="Helical" evidence="5">
    <location>
        <begin position="1453"/>
        <end position="1473"/>
    </location>
</feature>
<dbReference type="PROSITE" id="PS50166">
    <property type="entry name" value="IMPORTIN_B_NT"/>
    <property type="match status" value="1"/>
</dbReference>
<feature type="transmembrane region" description="Helical" evidence="5">
    <location>
        <begin position="1244"/>
        <end position="1266"/>
    </location>
</feature>
<dbReference type="GO" id="GO:0005829">
    <property type="term" value="C:cytosol"/>
    <property type="evidence" value="ECO:0007669"/>
    <property type="project" value="TreeGrafter"/>
</dbReference>
<keyword evidence="4" id="KW-0539">Nucleus</keyword>
<proteinExistence type="inferred from homology"/>
<feature type="transmembrane region" description="Helical" evidence="5">
    <location>
        <begin position="1329"/>
        <end position="1348"/>
    </location>
</feature>
<evidence type="ECO:0000256" key="4">
    <source>
        <dbReference type="ARBA" id="ARBA00023242"/>
    </source>
</evidence>
<dbReference type="InterPro" id="IPR001494">
    <property type="entry name" value="Importin-beta_N"/>
</dbReference>
<evidence type="ECO:0000256" key="1">
    <source>
        <dbReference type="ARBA" id="ARBA00004123"/>
    </source>
</evidence>
<gene>
    <name evidence="7" type="ORF">CcCBS67573_g09630</name>
</gene>
<comment type="subcellular location">
    <subcellularLocation>
        <location evidence="1">Nucleus</location>
    </subcellularLocation>
</comment>
<feature type="domain" description="Importin N-terminal" evidence="6">
    <location>
        <begin position="24"/>
        <end position="97"/>
    </location>
</feature>
<feature type="transmembrane region" description="Helical" evidence="5">
    <location>
        <begin position="1421"/>
        <end position="1441"/>
    </location>
</feature>
<dbReference type="PANTHER" id="PTHR10997:SF7">
    <property type="entry name" value="IMPORTIN-11"/>
    <property type="match status" value="1"/>
</dbReference>
<dbReference type="InterPro" id="IPR016024">
    <property type="entry name" value="ARM-type_fold"/>
</dbReference>
<comment type="similarity">
    <text evidence="2">Belongs to the importin beta family.</text>
</comment>
<feature type="transmembrane region" description="Helical" evidence="5">
    <location>
        <begin position="1205"/>
        <end position="1223"/>
    </location>
</feature>
<reference evidence="7 8" key="1">
    <citation type="journal article" date="2019" name="Sci. Rep.">
        <title>Comparative genomics of chytrid fungi reveal insights into the obligate biotrophic and pathogenic lifestyle of Synchytrium endobioticum.</title>
        <authorList>
            <person name="van de Vossenberg B.T.L.H."/>
            <person name="Warris S."/>
            <person name="Nguyen H.D.T."/>
            <person name="van Gent-Pelzer M.P.E."/>
            <person name="Joly D.L."/>
            <person name="van de Geest H.C."/>
            <person name="Bonants P.J.M."/>
            <person name="Smith D.S."/>
            <person name="Levesque C.A."/>
            <person name="van der Lee T.A.J."/>
        </authorList>
    </citation>
    <scope>NUCLEOTIDE SEQUENCE [LARGE SCALE GENOMIC DNA]</scope>
    <source>
        <strain evidence="7 8">CBS 675.73</strain>
    </source>
</reference>
<dbReference type="GO" id="GO:0005635">
    <property type="term" value="C:nuclear envelope"/>
    <property type="evidence" value="ECO:0007669"/>
    <property type="project" value="TreeGrafter"/>
</dbReference>
<dbReference type="Proteomes" id="UP000320333">
    <property type="component" value="Unassembled WGS sequence"/>
</dbReference>
<dbReference type="SUPFAM" id="SSF48371">
    <property type="entry name" value="ARM repeat"/>
    <property type="match status" value="1"/>
</dbReference>
<organism evidence="7 8">
    <name type="scientific">Chytriomyces confervae</name>
    <dbReference type="NCBI Taxonomy" id="246404"/>
    <lineage>
        <taxon>Eukaryota</taxon>
        <taxon>Fungi</taxon>
        <taxon>Fungi incertae sedis</taxon>
        <taxon>Chytridiomycota</taxon>
        <taxon>Chytridiomycota incertae sedis</taxon>
        <taxon>Chytridiomycetes</taxon>
        <taxon>Chytridiales</taxon>
        <taxon>Chytriomycetaceae</taxon>
        <taxon>Chytriomyces</taxon>
    </lineage>
</organism>
<dbReference type="EMBL" id="QEAP01000919">
    <property type="protein sequence ID" value="TPX53956.1"/>
    <property type="molecule type" value="Genomic_DNA"/>
</dbReference>
<dbReference type="STRING" id="246404.A0A507DR03"/>
<evidence type="ECO:0000313" key="7">
    <source>
        <dbReference type="EMBL" id="TPX53956.1"/>
    </source>
</evidence>
<keyword evidence="5" id="KW-1133">Transmembrane helix</keyword>
<dbReference type="OrthoDB" id="361693at2759"/>
<dbReference type="Pfam" id="PF25758">
    <property type="entry name" value="TPR_IPO11"/>
    <property type="match status" value="1"/>
</dbReference>
<dbReference type="SMART" id="SM00913">
    <property type="entry name" value="IBN_N"/>
    <property type="match status" value="1"/>
</dbReference>
<evidence type="ECO:0000256" key="5">
    <source>
        <dbReference type="SAM" id="Phobius"/>
    </source>
</evidence>